<sequence length="79" mass="8610">MGHVSNDCHVMTSVDCDCGRELGQEMIQAGGEHIPHESDIDDTLCDVARNPLCTSLLNSFGVGGRVLVQHSFKLVNWVN</sequence>
<gene>
    <name evidence="1" type="ORF">HNAJ_LOCUS4780</name>
</gene>
<dbReference type="Proteomes" id="UP000278807">
    <property type="component" value="Unassembled WGS sequence"/>
</dbReference>
<accession>A0A0R3TCJ3</accession>
<evidence type="ECO:0000313" key="3">
    <source>
        <dbReference type="WBParaSite" id="HNAJ_0000478201-mRNA-1"/>
    </source>
</evidence>
<evidence type="ECO:0000313" key="2">
    <source>
        <dbReference type="Proteomes" id="UP000278807"/>
    </source>
</evidence>
<protein>
    <submittedName>
        <fullName evidence="1 3">Uncharacterized protein</fullName>
    </submittedName>
</protein>
<reference evidence="1 2" key="2">
    <citation type="submission" date="2018-11" db="EMBL/GenBank/DDBJ databases">
        <authorList>
            <consortium name="Pathogen Informatics"/>
        </authorList>
    </citation>
    <scope>NUCLEOTIDE SEQUENCE [LARGE SCALE GENOMIC DNA]</scope>
</reference>
<proteinExistence type="predicted"/>
<organism evidence="3">
    <name type="scientific">Rodentolepis nana</name>
    <name type="common">Dwarf tapeworm</name>
    <name type="synonym">Hymenolepis nana</name>
    <dbReference type="NCBI Taxonomy" id="102285"/>
    <lineage>
        <taxon>Eukaryota</taxon>
        <taxon>Metazoa</taxon>
        <taxon>Spiralia</taxon>
        <taxon>Lophotrochozoa</taxon>
        <taxon>Platyhelminthes</taxon>
        <taxon>Cestoda</taxon>
        <taxon>Eucestoda</taxon>
        <taxon>Cyclophyllidea</taxon>
        <taxon>Hymenolepididae</taxon>
        <taxon>Rodentolepis</taxon>
    </lineage>
</organism>
<dbReference type="AlphaFoldDB" id="A0A0R3TCJ3"/>
<keyword evidence="2" id="KW-1185">Reference proteome</keyword>
<reference evidence="3" key="1">
    <citation type="submission" date="2017-02" db="UniProtKB">
        <authorList>
            <consortium name="WormBaseParasite"/>
        </authorList>
    </citation>
    <scope>IDENTIFICATION</scope>
</reference>
<evidence type="ECO:0000313" key="1">
    <source>
        <dbReference type="EMBL" id="VDO00640.1"/>
    </source>
</evidence>
<dbReference type="WBParaSite" id="HNAJ_0000478201-mRNA-1">
    <property type="protein sequence ID" value="HNAJ_0000478201-mRNA-1"/>
    <property type="gene ID" value="HNAJ_0000478201"/>
</dbReference>
<name>A0A0R3TCJ3_RODNA</name>
<dbReference type="EMBL" id="UZAE01003638">
    <property type="protein sequence ID" value="VDO00640.1"/>
    <property type="molecule type" value="Genomic_DNA"/>
</dbReference>